<evidence type="ECO:0000313" key="2">
    <source>
        <dbReference type="EMBL" id="UWX62746.1"/>
    </source>
</evidence>
<dbReference type="RefSeq" id="WP_260559041.1">
    <property type="nucleotide sequence ID" value="NZ_BAABEC010000059.1"/>
</dbReference>
<feature type="transmembrane region" description="Helical" evidence="1">
    <location>
        <begin position="5"/>
        <end position="24"/>
    </location>
</feature>
<evidence type="ECO:0000256" key="1">
    <source>
        <dbReference type="SAM" id="Phobius"/>
    </source>
</evidence>
<keyword evidence="1" id="KW-0472">Membrane</keyword>
<sequence length="62" mass="6223">MTSRLAFNLGAALIFAGIALLLTLDAFTGLSLAAVGLIGLALVLAGVVLTQRAEVPALEATK</sequence>
<organism evidence="2 3">
    <name type="scientific">Deinococcus rubellus</name>
    <dbReference type="NCBI Taxonomy" id="1889240"/>
    <lineage>
        <taxon>Bacteria</taxon>
        <taxon>Thermotogati</taxon>
        <taxon>Deinococcota</taxon>
        <taxon>Deinococci</taxon>
        <taxon>Deinococcales</taxon>
        <taxon>Deinococcaceae</taxon>
        <taxon>Deinococcus</taxon>
    </lineage>
</organism>
<keyword evidence="1" id="KW-1133">Transmembrane helix</keyword>
<name>A0ABY5YDF1_9DEIO</name>
<keyword evidence="3" id="KW-1185">Reference proteome</keyword>
<dbReference type="EMBL" id="CP104213">
    <property type="protein sequence ID" value="UWX62746.1"/>
    <property type="molecule type" value="Genomic_DNA"/>
</dbReference>
<feature type="transmembrane region" description="Helical" evidence="1">
    <location>
        <begin position="30"/>
        <end position="49"/>
    </location>
</feature>
<protein>
    <submittedName>
        <fullName evidence="2">Uncharacterized protein</fullName>
    </submittedName>
</protein>
<dbReference type="Proteomes" id="UP001060261">
    <property type="component" value="Chromosome"/>
</dbReference>
<reference evidence="2" key="1">
    <citation type="submission" date="2022-09" db="EMBL/GenBank/DDBJ databases">
        <title>genome sequence of Deinococcus rubellus.</title>
        <authorList>
            <person name="Srinivasan S."/>
        </authorList>
    </citation>
    <scope>NUCLEOTIDE SEQUENCE</scope>
    <source>
        <strain evidence="2">Ant6</strain>
    </source>
</reference>
<gene>
    <name evidence="2" type="ORF">N0D28_08165</name>
</gene>
<proteinExistence type="predicted"/>
<keyword evidence="1" id="KW-0812">Transmembrane</keyword>
<evidence type="ECO:0000313" key="3">
    <source>
        <dbReference type="Proteomes" id="UP001060261"/>
    </source>
</evidence>
<accession>A0ABY5YDF1</accession>